<sequence length="33" mass="3899">MITARKTFEISKNAIYICTTEALLHWDAIFLRQ</sequence>
<dbReference type="EMBL" id="GGEC01069551">
    <property type="protein sequence ID" value="MBX50035.1"/>
    <property type="molecule type" value="Transcribed_RNA"/>
</dbReference>
<reference evidence="1" key="1">
    <citation type="submission" date="2018-02" db="EMBL/GenBank/DDBJ databases">
        <title>Rhizophora mucronata_Transcriptome.</title>
        <authorList>
            <person name="Meera S.P."/>
            <person name="Sreeshan A."/>
            <person name="Augustine A."/>
        </authorList>
    </citation>
    <scope>NUCLEOTIDE SEQUENCE</scope>
    <source>
        <tissue evidence="1">Leaf</tissue>
    </source>
</reference>
<accession>A0A2P2P5J7</accession>
<protein>
    <submittedName>
        <fullName evidence="1">Uncharacterized protein</fullName>
    </submittedName>
</protein>
<proteinExistence type="predicted"/>
<name>A0A2P2P5J7_RHIMU</name>
<dbReference type="AlphaFoldDB" id="A0A2P2P5J7"/>
<organism evidence="1">
    <name type="scientific">Rhizophora mucronata</name>
    <name type="common">Asiatic mangrove</name>
    <dbReference type="NCBI Taxonomy" id="61149"/>
    <lineage>
        <taxon>Eukaryota</taxon>
        <taxon>Viridiplantae</taxon>
        <taxon>Streptophyta</taxon>
        <taxon>Embryophyta</taxon>
        <taxon>Tracheophyta</taxon>
        <taxon>Spermatophyta</taxon>
        <taxon>Magnoliopsida</taxon>
        <taxon>eudicotyledons</taxon>
        <taxon>Gunneridae</taxon>
        <taxon>Pentapetalae</taxon>
        <taxon>rosids</taxon>
        <taxon>fabids</taxon>
        <taxon>Malpighiales</taxon>
        <taxon>Rhizophoraceae</taxon>
        <taxon>Rhizophora</taxon>
    </lineage>
</organism>
<evidence type="ECO:0000313" key="1">
    <source>
        <dbReference type="EMBL" id="MBX50035.1"/>
    </source>
</evidence>